<dbReference type="FunFam" id="2.60.40.10:FF:000999">
    <property type="entry name" value="Uncharacterized protein, isoform D"/>
    <property type="match status" value="1"/>
</dbReference>
<dbReference type="InterPro" id="IPR007110">
    <property type="entry name" value="Ig-like_dom"/>
</dbReference>
<feature type="compositionally biased region" description="Basic and acidic residues" evidence="11">
    <location>
        <begin position="4709"/>
        <end position="4728"/>
    </location>
</feature>
<dbReference type="CDD" id="cd22249">
    <property type="entry name" value="UDM1_RNF168_RNF169-like"/>
    <property type="match status" value="2"/>
</dbReference>
<feature type="region of interest" description="Disordered" evidence="11">
    <location>
        <begin position="1882"/>
        <end position="3065"/>
    </location>
</feature>
<feature type="compositionally biased region" description="Basic and acidic residues" evidence="11">
    <location>
        <begin position="1882"/>
        <end position="3053"/>
    </location>
</feature>
<feature type="domain" description="Ig-like" evidence="13">
    <location>
        <begin position="4131"/>
        <end position="4214"/>
    </location>
</feature>
<evidence type="ECO:0000256" key="3">
    <source>
        <dbReference type="ARBA" id="ARBA00022490"/>
    </source>
</evidence>
<evidence type="ECO:0000259" key="13">
    <source>
        <dbReference type="PROSITE" id="PS50835"/>
    </source>
</evidence>
<dbReference type="InterPro" id="IPR003599">
    <property type="entry name" value="Ig_sub"/>
</dbReference>
<evidence type="ECO:0000313" key="16">
    <source>
        <dbReference type="Proteomes" id="UP001458880"/>
    </source>
</evidence>
<keyword evidence="8" id="KW-0393">Immunoglobulin domain</keyword>
<dbReference type="InterPro" id="IPR003598">
    <property type="entry name" value="Ig_sub2"/>
</dbReference>
<keyword evidence="16" id="KW-1185">Reference proteome</keyword>
<feature type="region of interest" description="Disordered" evidence="11">
    <location>
        <begin position="4264"/>
        <end position="4309"/>
    </location>
</feature>
<feature type="compositionally biased region" description="Basic and acidic residues" evidence="11">
    <location>
        <begin position="5502"/>
        <end position="5512"/>
    </location>
</feature>
<dbReference type="GO" id="GO:0005524">
    <property type="term" value="F:ATP binding"/>
    <property type="evidence" value="ECO:0007669"/>
    <property type="project" value="UniProtKB-UniRule"/>
</dbReference>
<evidence type="ECO:0000256" key="10">
    <source>
        <dbReference type="SAM" id="Coils"/>
    </source>
</evidence>
<proteinExistence type="inferred from homology"/>
<dbReference type="FunFam" id="2.60.40.10:FF:001053">
    <property type="entry name" value="Uncharacterized protein, isoform D"/>
    <property type="match status" value="1"/>
</dbReference>
<dbReference type="Gene3D" id="2.60.40.10">
    <property type="entry name" value="Immunoglobulins"/>
    <property type="match status" value="15"/>
</dbReference>
<feature type="region of interest" description="Disordered" evidence="11">
    <location>
        <begin position="5703"/>
        <end position="5722"/>
    </location>
</feature>
<dbReference type="PROSITE" id="PS00107">
    <property type="entry name" value="PROTEIN_KINASE_ATP"/>
    <property type="match status" value="1"/>
</dbReference>
<keyword evidence="4" id="KW-0677">Repeat</keyword>
<dbReference type="Proteomes" id="UP001458880">
    <property type="component" value="Unassembled WGS sequence"/>
</dbReference>
<dbReference type="Pfam" id="PF00069">
    <property type="entry name" value="Pkinase"/>
    <property type="match status" value="1"/>
</dbReference>
<reference evidence="15 16" key="1">
    <citation type="journal article" date="2024" name="BMC Genomics">
        <title>De novo assembly and annotation of Popillia japonica's genome with initial clues to its potential as an invasive pest.</title>
        <authorList>
            <person name="Cucini C."/>
            <person name="Boschi S."/>
            <person name="Funari R."/>
            <person name="Cardaioli E."/>
            <person name="Iannotti N."/>
            <person name="Marturano G."/>
            <person name="Paoli F."/>
            <person name="Bruttini M."/>
            <person name="Carapelli A."/>
            <person name="Frati F."/>
            <person name="Nardi F."/>
        </authorList>
    </citation>
    <scope>NUCLEOTIDE SEQUENCE [LARGE SCALE GENOMIC DNA]</scope>
    <source>
        <strain evidence="15">DMR45628</strain>
    </source>
</reference>
<evidence type="ECO:0000256" key="8">
    <source>
        <dbReference type="ARBA" id="ARBA00023319"/>
    </source>
</evidence>
<feature type="domain" description="Ig-like" evidence="13">
    <location>
        <begin position="3792"/>
        <end position="3874"/>
    </location>
</feature>
<evidence type="ECO:0000256" key="2">
    <source>
        <dbReference type="ARBA" id="ARBA00006692"/>
    </source>
</evidence>
<feature type="region of interest" description="Disordered" evidence="11">
    <location>
        <begin position="5488"/>
        <end position="5512"/>
    </location>
</feature>
<dbReference type="Gene3D" id="1.10.510.10">
    <property type="entry name" value="Transferase(Phosphotransferase) domain 1"/>
    <property type="match status" value="1"/>
</dbReference>
<feature type="domain" description="Fibronectin type-III" evidence="14">
    <location>
        <begin position="4913"/>
        <end position="5010"/>
    </location>
</feature>
<dbReference type="PROSITE" id="PS00108">
    <property type="entry name" value="PROTEIN_KINASE_ST"/>
    <property type="match status" value="1"/>
</dbReference>
<dbReference type="PANTHER" id="PTHR47633">
    <property type="entry name" value="IMMUNOGLOBULIN"/>
    <property type="match status" value="1"/>
</dbReference>
<evidence type="ECO:0000256" key="5">
    <source>
        <dbReference type="ARBA" id="ARBA00022741"/>
    </source>
</evidence>
<comment type="similarity">
    <text evidence="2">Belongs to the protein kinase superfamily. CAMK Ser/Thr protein kinase family.</text>
</comment>
<dbReference type="SUPFAM" id="SSF48726">
    <property type="entry name" value="Immunoglobulin"/>
    <property type="match status" value="13"/>
</dbReference>
<dbReference type="InterPro" id="IPR017441">
    <property type="entry name" value="Protein_kinase_ATP_BS"/>
</dbReference>
<dbReference type="Gene3D" id="3.30.200.20">
    <property type="entry name" value="Phosphorylase Kinase, domain 1"/>
    <property type="match status" value="2"/>
</dbReference>
<evidence type="ECO:0000256" key="6">
    <source>
        <dbReference type="ARBA" id="ARBA00022840"/>
    </source>
</evidence>
<feature type="domain" description="Ig-like" evidence="13">
    <location>
        <begin position="4820"/>
        <end position="4909"/>
    </location>
</feature>
<organism evidence="15 16">
    <name type="scientific">Popillia japonica</name>
    <name type="common">Japanese beetle</name>
    <dbReference type="NCBI Taxonomy" id="7064"/>
    <lineage>
        <taxon>Eukaryota</taxon>
        <taxon>Metazoa</taxon>
        <taxon>Ecdysozoa</taxon>
        <taxon>Arthropoda</taxon>
        <taxon>Hexapoda</taxon>
        <taxon>Insecta</taxon>
        <taxon>Pterygota</taxon>
        <taxon>Neoptera</taxon>
        <taxon>Endopterygota</taxon>
        <taxon>Coleoptera</taxon>
        <taxon>Polyphaga</taxon>
        <taxon>Scarabaeiformia</taxon>
        <taxon>Scarabaeidae</taxon>
        <taxon>Rutelinae</taxon>
        <taxon>Popillia</taxon>
    </lineage>
</organism>
<dbReference type="GO" id="GO:0030154">
    <property type="term" value="P:cell differentiation"/>
    <property type="evidence" value="ECO:0007669"/>
    <property type="project" value="UniProtKB-ARBA"/>
</dbReference>
<accession>A0AAW1KJZ1</accession>
<feature type="domain" description="Ig-like" evidence="13">
    <location>
        <begin position="3125"/>
        <end position="3213"/>
    </location>
</feature>
<dbReference type="InterPro" id="IPR003961">
    <property type="entry name" value="FN3_dom"/>
</dbReference>
<dbReference type="InterPro" id="IPR036179">
    <property type="entry name" value="Ig-like_dom_sf"/>
</dbReference>
<comment type="caution">
    <text evidence="15">The sequence shown here is derived from an EMBL/GenBank/DDBJ whole genome shotgun (WGS) entry which is preliminary data.</text>
</comment>
<feature type="region of interest" description="Disordered" evidence="11">
    <location>
        <begin position="5360"/>
        <end position="5413"/>
    </location>
</feature>
<feature type="compositionally biased region" description="Basic and acidic residues" evidence="11">
    <location>
        <begin position="3099"/>
        <end position="3122"/>
    </location>
</feature>
<feature type="region of interest" description="Disordered" evidence="11">
    <location>
        <begin position="3099"/>
        <end position="3126"/>
    </location>
</feature>
<dbReference type="InterPro" id="IPR013098">
    <property type="entry name" value="Ig_I-set"/>
</dbReference>
<feature type="domain" description="Ig-like" evidence="13">
    <location>
        <begin position="3225"/>
        <end position="3310"/>
    </location>
</feature>
<dbReference type="InterPro" id="IPR000719">
    <property type="entry name" value="Prot_kinase_dom"/>
</dbReference>
<dbReference type="GO" id="GO:0045989">
    <property type="term" value="P:positive regulation of striated muscle contraction"/>
    <property type="evidence" value="ECO:0007669"/>
    <property type="project" value="UniProtKB-ARBA"/>
</dbReference>
<dbReference type="FunFam" id="2.60.40.10:FF:000107">
    <property type="entry name" value="Myosin, light chain kinase a"/>
    <property type="match status" value="4"/>
</dbReference>
<dbReference type="Pfam" id="PF00041">
    <property type="entry name" value="fn3"/>
    <property type="match status" value="1"/>
</dbReference>
<feature type="domain" description="Ig-like" evidence="13">
    <location>
        <begin position="4431"/>
        <end position="4507"/>
    </location>
</feature>
<keyword evidence="10" id="KW-0175">Coiled coil</keyword>
<evidence type="ECO:0000256" key="4">
    <source>
        <dbReference type="ARBA" id="ARBA00022737"/>
    </source>
</evidence>
<dbReference type="InterPro" id="IPR011009">
    <property type="entry name" value="Kinase-like_dom_sf"/>
</dbReference>
<feature type="compositionally biased region" description="Low complexity" evidence="11">
    <location>
        <begin position="5360"/>
        <end position="5385"/>
    </location>
</feature>
<gene>
    <name evidence="15" type="ORF">QE152_g22518</name>
</gene>
<feature type="domain" description="Ig-like" evidence="13">
    <location>
        <begin position="4619"/>
        <end position="4717"/>
    </location>
</feature>
<dbReference type="FunFam" id="2.60.40.10:FF:000425">
    <property type="entry name" value="Myosin light chain kinase"/>
    <property type="match status" value="1"/>
</dbReference>
<dbReference type="GO" id="GO:0060298">
    <property type="term" value="P:positive regulation of sarcomere organization"/>
    <property type="evidence" value="ECO:0007669"/>
    <property type="project" value="UniProtKB-ARBA"/>
</dbReference>
<evidence type="ECO:0000259" key="12">
    <source>
        <dbReference type="PROSITE" id="PS50011"/>
    </source>
</evidence>
<evidence type="ECO:0000256" key="9">
    <source>
        <dbReference type="PROSITE-ProRule" id="PRU10141"/>
    </source>
</evidence>
<dbReference type="GO" id="GO:0005737">
    <property type="term" value="C:cytoplasm"/>
    <property type="evidence" value="ECO:0007669"/>
    <property type="project" value="UniProtKB-SubCell"/>
</dbReference>
<dbReference type="FunFam" id="2.60.40.10:FF:000612">
    <property type="entry name" value="palladin isoform X1"/>
    <property type="match status" value="1"/>
</dbReference>
<feature type="region of interest" description="Disordered" evidence="11">
    <location>
        <begin position="5657"/>
        <end position="5693"/>
    </location>
</feature>
<feature type="domain" description="Ig-like" evidence="13">
    <location>
        <begin position="4015"/>
        <end position="4108"/>
    </location>
</feature>
<feature type="compositionally biased region" description="Polar residues" evidence="11">
    <location>
        <begin position="5398"/>
        <end position="5412"/>
    </location>
</feature>
<sequence>MQVVIEPIQALQAQIAQIQEQMQVEPNVELAKEEIPEVVEVVAVPEKEKKEALLELKAELGQLDTTCKSVKVQLQPQSEKAIQSIANLSDSVNTLKETVTLLEDVAEDQVSPILLKNTIEQIKQLEEPIKLMTIAVESTIVKPQTAISLRDNKELSSAVQFLKENLERDNKELSSAVQFLKENLEKISASSGAQVMQVVMEPIQALQAQIAQIQEQMQVEPDAELLKREIPQVAEVVAVPEKEKKKALLELKAELGQLDTTCKSVKVQLQPQSEKAIQSIANLSDSVNTLKETVTLLEDVAEDQVSPILLKSTIEQIKQLEEPIKLMATAVESTIIKPQIPILSKDNKELSSAVKILKENLEKISASSDAQVMQVITEPIQALQAQIAQIQEQMQIEPDVELPKVEILQVVEVVAVPEKEKKITLLELKGELGQLDSTCKSVKLHLHPQSEIVIHSIANLSDSVNTLKETVALLEEVTEDQVSPPLLKGTLQKLRQLEQPVKLMTVAVNDTLIKPQKGALLRENEDLRSAVKLLKENLEEIVVSSDNQIMQIALEPVQALQAQIAQIHQEIEAGSHQKLYSNIDKVHGMLETLKTRLNILKYDKIKALELLSESGLLFSMLKSELEVMEKDQGVDQSVLKELLEAISNLDKDLAEFFHMLADLNNLHEIGSKDEAILVGSIENLIEAINNKIGRQKIDIINIIFDDISVKLKEALKVLTQHKTSKSEVTIKELAENAQKIKFGNISAQHQIAQISTIAEPLLKLCGALEGVQKQGKIPVEKIEMLAQKLSALEQPASKLIAEIGNVLQGGSAALNKQEIALKAVGIWTDLKEMQGCVQNAILSNDEDMNVINEPLEAVSTAITAMVEAGCRESLQPVSKVKEVAQKVQENIQNIEANLGVNVASFPCIKLKEPLQILNVTLGSVEGELSPTILAIQDNLVSLDDSFLQILNVTLGSVEGELSPTILAIQDNLTHYPKLDQPLEGLKQKIAEVIDDVNQQMHIKNRLETVKMSCKELAGKLEDGQFKNLPQKGILSITKLNQPAQDLNEVINSLEVHALEDGVKQVSEKLVIAQKPIETLSVIVENLIAVLPTKAAIDQLQNSEMVAILNDVKAKIEAIPVEGSTNQNVIQVNEALKTFSGTLNEICANIQEAKELEILQILDGSKEIKESIVKINEGMQKININMDTTTFSAVAKSLDDLKIGLSFGTFKPEAAILVPIQNINEKLHILVQPLSQLHATIAALPPTSKASESKPIKQKLITVFNDIQENIKQITLSEAETQYFNTGMLSNLNINLKESVDALENDLRVQDRLKEIEVTILDSSKALKNASEDFDKTEVCDYLKPLQILSVPLEKLKEAIEVVENSNSCTIEQRNLVVDKVNPIKECTKHLLEVVQNLPKQTEVEIKDLESNLLTALTNLDETIPQAEVLNQDGQDAALTYTSLTKLSSSIQETAQKIRNIDLEKKRKSLEQINQIIISAKNNISDLQSPLTAIQEAILIEDQSISNENPNTAIAIRKLDILTEPLKKLSLMVEKSQSLQEIVLERPKIQNALMEVKQRISESQQIREKSAIDVPIQSLDVKITAIIQSAQKHDKFKPHTLTLESLKSTLQKTNFLDLIKLHQPILDLQNVLNTIKCDDNVSLDAAEELANKLANISEPVQSLTDELETAHKSAVIPQTVIDSLQSLQTESNKLKSDASLHPIIEQLSTLITDILSNLNDTGATTQDEMPQKIEPANVVFSLSEALEPLDKCILILKHKFDNPETIKIATTYAELLNSFQDKILTFSTQDNVEQLSKRVRSLFETFSKIPNLNDLLLNSITSSQEMDVIRKLTNEINIKIKAIIEEEDNIERMLPNIEEIKTVLHNTYKLLICIKEQGKQEKVKEDEEKTLKDEPEMKEQEEIKLEEELPSKVNDEETLKGEAELKLQEVEKLRDENETKLKDDAEKKSREEVDSKKLEEEKKVREEADRKAKEEEERKLKEETDRKAKDDAENKAKEEADRKAKEEEERTLKEETEKKAKEDAEKTAKEEADRKAKEEETERKAEKDANKKAKEEADRKAKEEELKKMIEETERKAKEDAEMKGKEEADRKAKEEEQRKLKEETERKAKEDAEIKAKEEADIKAEEEEEKKLKEETERKAKEDAEKKATADRKAKEEGEKKVKEETERKAKEDAEIKGKAEADRKAKQEEEKKLKEKTERKAKEDAEKKAKDEEERKLKEETERKAREDAEKKGKDEADRKGREEAEKKLKEEMKAKVDAEKEAKEEADRKPKEVEDKKLKEETERKASEDAEKKAKEQVDRKAKEDSEKKAKEEADKNEKEEEERKLQEETERKAKEDCEKKAKEEADRKLKEEDERKIKEETERKAKEDAEKKAKEEADKKEEEERKLKEETERKAKEDVEKKAREEADKKEKEEEERKFKEKSEKKAKKDAEKKAKEEADRKAKEEEERKLKEETERRAKEDVEKKAKQEADRKAKGEEEKKMKEEPERKAKEDAEKKAKEEADRKAKEEEEKKLKEETERKVKEDAEKKAKEEADRKEKEEEERKLKEKSEIKAKKDAEKKAKEEADRKAKEEEERKMKEETERKAKEDAEKKAKEEAVRKAKEEEEKKMKEETERETKEDAEKKAKEEADKKGKEEEERKLKEKSEQKAKKDAEKKAKEEADRKAKEEEERKLKEETERKAKEDAEKKAKEEADRKAKEEEEKKLKEETERKAKEDAEKKAKEEADRKEKEEEERKLKEKSEKKAKKDAEKKAKEEAGRKTKEEEERKLKEETERKAKEDAEKKVKEEADRKAKEEEEKKLKEETERKAKEDAEKKAKEEADKKEKEEEERKLKEKSEKKAKKDAEKKAKEEVDRKAKEEEERKLKEETERKAKKDAEIKAKEEADRKAKEEEDRKLKEETERRTKEDAERKAKEEADKKKKAEEETKVKEEAIKKAEAETKKKAKEKEEKKARKEKDKMEKENAEKKAKEEADNTKKMEEEKKAKKEGDKKAKEEEERKLKEEAEKKAKQKAETKAKEDEERELEQKVDKKVKEDVGKSATKEAETKPKKKESKKTEEVDEDLILDAQVPKESSLVAATNLEYQAEIRIEEAADDTKKSSDRQRKRFTESVPKDITNKPTFSMKLSNRSATAGSRVKLTCSIIASGEVQVDWLKDGVRLEHSDRYKPYYDEGIASLELLNTTLEDTAEYSCVAKNENGSSMCSAQLKVYEDFDTTPVPPTFTRQIREHYKSKDDELSLECRIRGQPTPTISWFKDGKELASTQRIQQNYLADGICKLIIKHPEQADSGLYSCRAENPVWSDQISHNINFTSKDEYLTKRSERVGKYDSRRPNFSGVLTDSTVTSGGVVGLQVEVKGTPSQVRWYRNEELLPKASQKHRTFQESGVYTLMFSNASDAESGKYTFSAINDYGRIDTSAYVKIIHPSSIRDGKPAMFLSRPDNLMSVAIGEDISMSFRVTGDPKPKITWMKGLKDITNSLRCMKFCSDDYVRFTLKRATVEDKGTYCISAKNRHGCDRAFVTVRLRQRARSVTPPPAEQTLQIYKNIPTYQERQYFKDVPGPIPGSPVVVDTGRNWISLSWGKPEHRGAAPVVAYKVEAWLKGGETRWLDLGVAGINSFDAFNLKPEGEYLFRVTPRNRYGWGEAVVSDSITIGKFDELPEFIKTLPGQLKVLYGSDVKLKVLYGSDVTLDCEVRGSPKPYVRWYKDGVDLERLDSKRYKIINIGEETQLTVKGINEDDGGRYMCEATNKVGRVSTFARLFVVDDPKLLKADKHLKLDLQSETLKAIPPQFTMRLRDRRIQVSYPVRLTCQVTGISAPLITWSKDGEKLHEDDRHRFWTEDHFQTLEIAKTYLEDSGVYCVTATNEHGSVSCRCNLVVDKGIRAYVAPEFVIPIEPLETTLRLGEELRLNGQIQAYPTVGVMWYRDGVRLRPSRKTIMTLSYNGYVELTVAHVTRRDAGLYTCVATNEVGRSESVVKVKIDLDQEPISPIEEIEEPKKVVEVPRDLPYSKEPKFLKKPRSTDAYEGDDIVILCEVIGDPKPDVYWLRDFLKPEYYRDSNRFHRIGDGPEYRLEIPDAKLDFTGTYTVYAKNCYGDAKAIISLQIKVQDTTTKSGLMDKKRISKLQTIPKVASELKDIRCCDGDSVSLECKFDPTTSINTRWEKGGKLIHLGDDFNAEFDGTTARLSIRQVYPEDEGEYTCIAYNDLGKAYTSSCLIVDVPEGKENLLSQHLSRPPGVLSGGSTPHSLANIYRDHLASSRAVRLPIPRRGPPQSGASRRNYASGRSNRRNPGRDYSERIRRNYPSQERLAEITRQGDQIAGTPAAITQSESAEILRDPPQSSGHPDPWVVWDKDGQVVVPSSRIILKEVDDLRIIEIRDVTPQDAGLYRITLENDVGRIEATARLDVVAHRPHPIRGLRARSASPKPAPNYRRCLMNSSSRLGGMTRLSCDLRGLPVSSGIQWILTSESETILEISGLDVGDKSTYRCVVGDGGDEIVETLIELDVVEPEGNPMCAPPVIQEGFPETKTVPEGSPVKLEVKVGGTKPFDVIWIKDGCILPQCGDFKQTDDGCGNISLRIKDCFVQDGGNYRCEVYNTYGEAFSKCCLTVYESSLTGPELEFVKAPTSVLATPGGRASFCARTRRTGIGKRPVEIVWEVRNEIVRDSRNKYQMEDYNDVHILHINDVSPEDAGTIRCIASLPKLKEDDTAATRRHSREDIRSERSAELDGAAGSRTNSEAIRICCTAELNVIVSDNDLFRDEERSAVSFSDSVTTSMDVTNKDCNKFNSNDNSAADSCDDNMNDYKEDDGFYLDGVEEPAIILRGPQDTTALVGDRVLLKATYIGQPEPSVRWTRAGRQLKNDERTSITSGDGISCLLLQNITADDSGKYDVAVENAYGADLHYASVSVEGPPDPPSGKPYVDARTNNVLVTWSSSPYDGSRIITGYAVEYSLVGSDVWTTATQNCNSLSYVLKGLQPGGRYVCRVRAMNVHGSSIPSLESDFFQLEETTESSSFEPRIVTLEPGSLFKTRYEILEELGKGRFGVVHKVVDKLTTQKLAAKLIKCRTVKDKEKVQEEIDMMNNLRHQKLLQLAAAFENPREIIMITEYMMNNLRHQKLLQLAAAFENPREIIMITEYISGGELFERVVADDFTLTEKDCILFTRQICEGVMYMHTQNIVHLDLKPENIMCHTRTSHEIKIIDFGLAQKLKPGTPVRVLFGTPEFIPPEIINYEPIGTESDMWSLGVICYVLLSGLSPFMGDNDAETFANITRAEYDFEDEAFNAVSQDARDFIGALLLKRKEERLSAEECLKHTWLDPENHIEPVVISTDKLKKFIIRRKWQKTGNAIRALGRMATLSASRRNSSNNLSSSNSPRASISANNPSRMSSLNEEDSIVTKPNSDDTNSQIVEENNNRIDEDLRNIESKLSPEVIKNPDKDFREKKTVRSRVCSERSDSGFSDCSIHNASSCSCTSTPLLRKKFQINEEPEFLGDAGSTTSSETSEKSRNDKDIHDDVFQIHPSLNGQKKLDGQISKIAEKFENLSREIESGNLRNSFRRRASVEVSNVAAENQVHFSKLEVKLTPVLPRKVQIPQVATPKGQTAPPASNGVKRTPGNLSSTIAKTIEKFSNLENLSSFSRSPSKSPEKLSVVSPIRISRSVPGTPTPSHKNIQPFDNKTNLIPSKMDTFSPSPRRKANYLIPKDQSSVSSSQNGGQWEMANKKTVKLKDENKLDLMEVPKRIEKSTSESFRKAAAFWNQPK</sequence>
<feature type="coiled-coil region" evidence="10">
    <location>
        <begin position="152"/>
        <end position="190"/>
    </location>
</feature>
<dbReference type="SMART" id="SM00220">
    <property type="entry name" value="S_TKc"/>
    <property type="match status" value="1"/>
</dbReference>
<keyword evidence="7" id="KW-1015">Disulfide bond</keyword>
<feature type="domain" description="Ig-like" evidence="13">
    <location>
        <begin position="3891"/>
        <end position="3984"/>
    </location>
</feature>
<dbReference type="FunFam" id="1.10.510.10:FF:000175">
    <property type="entry name" value="Myosin light chain kinase, smooth muscle"/>
    <property type="match status" value="1"/>
</dbReference>
<comment type="subcellular location">
    <subcellularLocation>
        <location evidence="1">Cytoplasm</location>
    </subcellularLocation>
</comment>
<feature type="region of interest" description="Disordered" evidence="11">
    <location>
        <begin position="4709"/>
        <end position="4733"/>
    </location>
</feature>
<dbReference type="InterPro" id="IPR008271">
    <property type="entry name" value="Ser/Thr_kinase_AS"/>
</dbReference>
<evidence type="ECO:0000256" key="11">
    <source>
        <dbReference type="SAM" id="MobiDB-lite"/>
    </source>
</evidence>
<dbReference type="SMART" id="SM00060">
    <property type="entry name" value="FN3"/>
    <property type="match status" value="2"/>
</dbReference>
<feature type="domain" description="Protein kinase" evidence="12">
    <location>
        <begin position="5033"/>
        <end position="5317"/>
    </location>
</feature>
<dbReference type="Pfam" id="PF07679">
    <property type="entry name" value="I-set"/>
    <property type="match status" value="12"/>
</dbReference>
<dbReference type="PROSITE" id="PS50853">
    <property type="entry name" value="FN3"/>
    <property type="match status" value="2"/>
</dbReference>
<evidence type="ECO:0000259" key="14">
    <source>
        <dbReference type="PROSITE" id="PS50853"/>
    </source>
</evidence>
<feature type="compositionally biased region" description="Basic and acidic residues" evidence="11">
    <location>
        <begin position="4293"/>
        <end position="4302"/>
    </location>
</feature>
<name>A0AAW1KJZ1_POPJA</name>
<feature type="compositionally biased region" description="Polar residues" evidence="11">
    <location>
        <begin position="5665"/>
        <end position="5690"/>
    </location>
</feature>
<protein>
    <submittedName>
        <fullName evidence="15">Protein kinase domain</fullName>
    </submittedName>
</protein>
<dbReference type="EMBL" id="JASPKY010000217">
    <property type="protein sequence ID" value="KAK9719706.1"/>
    <property type="molecule type" value="Genomic_DNA"/>
</dbReference>
<keyword evidence="15" id="KW-0808">Transferase</keyword>
<dbReference type="InterPro" id="IPR013783">
    <property type="entry name" value="Ig-like_fold"/>
</dbReference>
<dbReference type="SUPFAM" id="SSF56112">
    <property type="entry name" value="Protein kinase-like (PK-like)"/>
    <property type="match status" value="1"/>
</dbReference>
<dbReference type="GO" id="GO:0009653">
    <property type="term" value="P:anatomical structure morphogenesis"/>
    <property type="evidence" value="ECO:0007669"/>
    <property type="project" value="UniProtKB-ARBA"/>
</dbReference>
<feature type="domain" description="Ig-like" evidence="13">
    <location>
        <begin position="3663"/>
        <end position="3764"/>
    </location>
</feature>
<dbReference type="SMART" id="SM00409">
    <property type="entry name" value="IG"/>
    <property type="match status" value="14"/>
</dbReference>
<keyword evidence="15" id="KW-0418">Kinase</keyword>
<dbReference type="PROSITE" id="PS50835">
    <property type="entry name" value="IG_LIKE"/>
    <property type="match status" value="13"/>
</dbReference>
<feature type="domain" description="Fibronectin type-III" evidence="14">
    <location>
        <begin position="3566"/>
        <end position="3659"/>
    </location>
</feature>
<feature type="binding site" evidence="9">
    <location>
        <position position="5062"/>
    </location>
    <ligand>
        <name>ATP</name>
        <dbReference type="ChEBI" id="CHEBI:30616"/>
    </ligand>
</feature>
<dbReference type="GO" id="GO:0004672">
    <property type="term" value="F:protein kinase activity"/>
    <property type="evidence" value="ECO:0007669"/>
    <property type="project" value="InterPro"/>
</dbReference>
<evidence type="ECO:0000256" key="7">
    <source>
        <dbReference type="ARBA" id="ARBA00023157"/>
    </source>
</evidence>
<keyword evidence="6 9" id="KW-0067">ATP-binding</keyword>
<dbReference type="CDD" id="cd14103">
    <property type="entry name" value="STKc_MLCK"/>
    <property type="match status" value="1"/>
</dbReference>
<evidence type="ECO:0000313" key="15">
    <source>
        <dbReference type="EMBL" id="KAK9719706.1"/>
    </source>
</evidence>
<dbReference type="CDD" id="cd00096">
    <property type="entry name" value="Ig"/>
    <property type="match status" value="3"/>
</dbReference>
<dbReference type="SUPFAM" id="SSF49265">
    <property type="entry name" value="Fibronectin type III"/>
    <property type="match status" value="2"/>
</dbReference>
<dbReference type="PROSITE" id="PS50011">
    <property type="entry name" value="PROTEIN_KINASE_DOM"/>
    <property type="match status" value="1"/>
</dbReference>
<dbReference type="GO" id="GO:0040017">
    <property type="term" value="P:positive regulation of locomotion"/>
    <property type="evidence" value="ECO:0007669"/>
    <property type="project" value="UniProtKB-ARBA"/>
</dbReference>
<dbReference type="FunFam" id="2.60.40.10:FF:001166">
    <property type="entry name" value="Uncharacterized protein, isoform D"/>
    <property type="match status" value="1"/>
</dbReference>
<feature type="domain" description="Ig-like" evidence="13">
    <location>
        <begin position="3437"/>
        <end position="3536"/>
    </location>
</feature>
<evidence type="ECO:0000256" key="1">
    <source>
        <dbReference type="ARBA" id="ARBA00004496"/>
    </source>
</evidence>
<feature type="domain" description="Ig-like" evidence="13">
    <location>
        <begin position="4519"/>
        <end position="4605"/>
    </location>
</feature>
<feature type="domain" description="Ig-like" evidence="13">
    <location>
        <begin position="3337"/>
        <end position="3425"/>
    </location>
</feature>
<dbReference type="SMART" id="SM00408">
    <property type="entry name" value="IGc2"/>
    <property type="match status" value="11"/>
</dbReference>
<feature type="region of interest" description="Disordered" evidence="11">
    <location>
        <begin position="5597"/>
        <end position="5616"/>
    </location>
</feature>
<dbReference type="InterPro" id="IPR036116">
    <property type="entry name" value="FN3_sf"/>
</dbReference>
<dbReference type="FunFam" id="2.60.40.10:FF:000032">
    <property type="entry name" value="palladin isoform X1"/>
    <property type="match status" value="1"/>
</dbReference>
<dbReference type="PANTHER" id="PTHR47633:SF7">
    <property type="entry name" value="TITIN HOMOLOG"/>
    <property type="match status" value="1"/>
</dbReference>
<keyword evidence="5 9" id="KW-0547">Nucleotide-binding</keyword>
<keyword evidence="3" id="KW-0963">Cytoplasm</keyword>
<dbReference type="CDD" id="cd00063">
    <property type="entry name" value="FN3"/>
    <property type="match status" value="2"/>
</dbReference>